<name>A0A0E9UWT9_ANGAN</name>
<dbReference type="EMBL" id="GBXM01038907">
    <property type="protein sequence ID" value="JAH69670.1"/>
    <property type="molecule type" value="Transcribed_RNA"/>
</dbReference>
<evidence type="ECO:0000313" key="1">
    <source>
        <dbReference type="EMBL" id="JAH69670.1"/>
    </source>
</evidence>
<reference evidence="1" key="1">
    <citation type="submission" date="2014-11" db="EMBL/GenBank/DDBJ databases">
        <authorList>
            <person name="Amaro Gonzalez C."/>
        </authorList>
    </citation>
    <scope>NUCLEOTIDE SEQUENCE</scope>
</reference>
<proteinExistence type="predicted"/>
<sequence length="30" mass="3651">MRNNLFHHFINDHKMPSFFPICTLFMIVSI</sequence>
<reference evidence="1" key="2">
    <citation type="journal article" date="2015" name="Fish Shellfish Immunol.">
        <title>Early steps in the European eel (Anguilla anguilla)-Vibrio vulnificus interaction in the gills: Role of the RtxA13 toxin.</title>
        <authorList>
            <person name="Callol A."/>
            <person name="Pajuelo D."/>
            <person name="Ebbesson L."/>
            <person name="Teles M."/>
            <person name="MacKenzie S."/>
            <person name="Amaro C."/>
        </authorList>
    </citation>
    <scope>NUCLEOTIDE SEQUENCE</scope>
</reference>
<organism evidence="1">
    <name type="scientific">Anguilla anguilla</name>
    <name type="common">European freshwater eel</name>
    <name type="synonym">Muraena anguilla</name>
    <dbReference type="NCBI Taxonomy" id="7936"/>
    <lineage>
        <taxon>Eukaryota</taxon>
        <taxon>Metazoa</taxon>
        <taxon>Chordata</taxon>
        <taxon>Craniata</taxon>
        <taxon>Vertebrata</taxon>
        <taxon>Euteleostomi</taxon>
        <taxon>Actinopterygii</taxon>
        <taxon>Neopterygii</taxon>
        <taxon>Teleostei</taxon>
        <taxon>Anguilliformes</taxon>
        <taxon>Anguillidae</taxon>
        <taxon>Anguilla</taxon>
    </lineage>
</organism>
<accession>A0A0E9UWT9</accession>
<dbReference type="AlphaFoldDB" id="A0A0E9UWT9"/>
<protein>
    <submittedName>
        <fullName evidence="1">Uncharacterized protein</fullName>
    </submittedName>
</protein>